<evidence type="ECO:0000256" key="5">
    <source>
        <dbReference type="ARBA" id="ARBA00022801"/>
    </source>
</evidence>
<proteinExistence type="inferred from homology"/>
<evidence type="ECO:0000259" key="13">
    <source>
        <dbReference type="PROSITE" id="PS51199"/>
    </source>
</evidence>
<protein>
    <recommendedName>
        <fullName evidence="11 12">Replicative DNA helicase</fullName>
        <ecNumber evidence="11 12">5.6.2.3</ecNumber>
    </recommendedName>
</protein>
<keyword evidence="7 12" id="KW-0067">ATP-binding</keyword>
<keyword evidence="4 12" id="KW-0547">Nucleotide-binding</keyword>
<dbReference type="GO" id="GO:1990077">
    <property type="term" value="C:primosome complex"/>
    <property type="evidence" value="ECO:0007669"/>
    <property type="project" value="UniProtKB-UniRule"/>
</dbReference>
<dbReference type="GO" id="GO:0016887">
    <property type="term" value="F:ATP hydrolysis activity"/>
    <property type="evidence" value="ECO:0007669"/>
    <property type="project" value="RHEA"/>
</dbReference>
<dbReference type="InterPro" id="IPR007693">
    <property type="entry name" value="DNA_helicase_DnaB-like_N"/>
</dbReference>
<keyword evidence="3 12" id="KW-0235">DNA replication</keyword>
<dbReference type="EMBL" id="MHCZ01000014">
    <property type="protein sequence ID" value="OGY30111.1"/>
    <property type="molecule type" value="Genomic_DNA"/>
</dbReference>
<dbReference type="PROSITE" id="PS51199">
    <property type="entry name" value="SF4_HELICASE"/>
    <property type="match status" value="1"/>
</dbReference>
<dbReference type="EC" id="5.6.2.3" evidence="11 12"/>
<evidence type="ECO:0000256" key="2">
    <source>
        <dbReference type="ARBA" id="ARBA00022515"/>
    </source>
</evidence>
<organism evidence="14 15">
    <name type="scientific">Candidatus Woykebacteria bacterium RIFCSPHIGHO2_12_FULL_45_10</name>
    <dbReference type="NCBI Taxonomy" id="1802603"/>
    <lineage>
        <taxon>Bacteria</taxon>
        <taxon>Candidatus Woykeibacteriota</taxon>
    </lineage>
</organism>
<evidence type="ECO:0000256" key="3">
    <source>
        <dbReference type="ARBA" id="ARBA00022705"/>
    </source>
</evidence>
<evidence type="ECO:0000256" key="11">
    <source>
        <dbReference type="NCBIfam" id="TIGR00665"/>
    </source>
</evidence>
<reference evidence="14 15" key="1">
    <citation type="journal article" date="2016" name="Nat. Commun.">
        <title>Thousands of microbial genomes shed light on interconnected biogeochemical processes in an aquifer system.</title>
        <authorList>
            <person name="Anantharaman K."/>
            <person name="Brown C.T."/>
            <person name="Hug L.A."/>
            <person name="Sharon I."/>
            <person name="Castelle C.J."/>
            <person name="Probst A.J."/>
            <person name="Thomas B.C."/>
            <person name="Singh A."/>
            <person name="Wilkins M.J."/>
            <person name="Karaoz U."/>
            <person name="Brodie E.L."/>
            <person name="Williams K.H."/>
            <person name="Hubbard S.S."/>
            <person name="Banfield J.F."/>
        </authorList>
    </citation>
    <scope>NUCLEOTIDE SEQUENCE [LARGE SCALE GENOMIC DNA]</scope>
</reference>
<dbReference type="Pfam" id="PF03796">
    <property type="entry name" value="DnaB_C"/>
    <property type="match status" value="1"/>
</dbReference>
<evidence type="ECO:0000256" key="12">
    <source>
        <dbReference type="RuleBase" id="RU362085"/>
    </source>
</evidence>
<sequence length="453" mass="50337">MAQTRPQPKTLEVKVTSAEVGKIPPQAIEAEQSVLGALLIDKDAIVKVAETLTPSHFYREPHAEIYRAILTLYEKRLPADLVTVTDELKKNNKYDLVGGAGYLSSLVNMVPTAANIEHYAVLVKDRATKRALISAAGVIAESAFREDTEIKDLMDKAETSLFGISQEHLKQNFIPIKDALAESFDRLDELHKKGSGLRGIATGFTDIDKKLSGLQDSTLTIIAARPSMGKTTLAMNMIQHVGVKEKVPVGIFSLEMGKEQLVDLMLASQADVDAWKITTGNLQEEDFEKISEAMGELAEAPIYLDDTPGISIMEMRTKARRLQMESGLKLLFVDYLQLIHGRNLENRVQEVSEISQALKNLARELKIPVVAISQLSRAVESRQTRVPQLADLRESGAIEQDADVVMFIYREDADDTENVKLTIAKHRNGPLGEIDLKFKGERRRFYAVEKVRG</sequence>
<dbReference type="SMART" id="SM00382">
    <property type="entry name" value="AAA"/>
    <property type="match status" value="1"/>
</dbReference>
<dbReference type="InterPro" id="IPR007694">
    <property type="entry name" value="DNA_helicase_DnaB-like_C"/>
</dbReference>
<comment type="function">
    <text evidence="12">The main replicative DNA helicase, it participates in initiation and elongation during chromosome replication. Travels ahead of the DNA replisome, separating dsDNA into templates for DNA synthesis. A processive ATP-dependent 5'-3' DNA helicase it has DNA-dependent ATPase activity.</text>
</comment>
<evidence type="ECO:0000256" key="4">
    <source>
        <dbReference type="ARBA" id="ARBA00022741"/>
    </source>
</evidence>
<dbReference type="PANTHER" id="PTHR30153:SF2">
    <property type="entry name" value="REPLICATIVE DNA HELICASE"/>
    <property type="match status" value="1"/>
</dbReference>
<evidence type="ECO:0000313" key="15">
    <source>
        <dbReference type="Proteomes" id="UP000178068"/>
    </source>
</evidence>
<dbReference type="InterPro" id="IPR036185">
    <property type="entry name" value="DNA_heli_DnaB-like_N_sf"/>
</dbReference>
<evidence type="ECO:0000256" key="1">
    <source>
        <dbReference type="ARBA" id="ARBA00008428"/>
    </source>
</evidence>
<feature type="domain" description="SF4 helicase" evidence="13">
    <location>
        <begin position="193"/>
        <end position="452"/>
    </location>
</feature>
<comment type="similarity">
    <text evidence="1 12">Belongs to the helicase family. DnaB subfamily.</text>
</comment>
<dbReference type="AlphaFoldDB" id="A0A1G1WRB8"/>
<name>A0A1G1WRB8_9BACT</name>
<dbReference type="FunFam" id="1.10.860.10:FF:000001">
    <property type="entry name" value="Replicative DNA helicase"/>
    <property type="match status" value="1"/>
</dbReference>
<dbReference type="GO" id="GO:0043139">
    <property type="term" value="F:5'-3' DNA helicase activity"/>
    <property type="evidence" value="ECO:0007669"/>
    <property type="project" value="UniProtKB-EC"/>
</dbReference>
<evidence type="ECO:0000256" key="7">
    <source>
        <dbReference type="ARBA" id="ARBA00022840"/>
    </source>
</evidence>
<dbReference type="SUPFAM" id="SSF48024">
    <property type="entry name" value="N-terminal domain of DnaB helicase"/>
    <property type="match status" value="1"/>
</dbReference>
<dbReference type="Gene3D" id="3.40.50.300">
    <property type="entry name" value="P-loop containing nucleotide triphosphate hydrolases"/>
    <property type="match status" value="1"/>
</dbReference>
<dbReference type="InterPro" id="IPR007692">
    <property type="entry name" value="DNA_helicase_DnaB"/>
</dbReference>
<dbReference type="PANTHER" id="PTHR30153">
    <property type="entry name" value="REPLICATIVE DNA HELICASE DNAB"/>
    <property type="match status" value="1"/>
</dbReference>
<dbReference type="Pfam" id="PF00772">
    <property type="entry name" value="DnaB"/>
    <property type="match status" value="1"/>
</dbReference>
<dbReference type="NCBIfam" id="TIGR00665">
    <property type="entry name" value="DnaB"/>
    <property type="match status" value="1"/>
</dbReference>
<evidence type="ECO:0000256" key="6">
    <source>
        <dbReference type="ARBA" id="ARBA00022806"/>
    </source>
</evidence>
<evidence type="ECO:0000256" key="10">
    <source>
        <dbReference type="ARBA" id="ARBA00048954"/>
    </source>
</evidence>
<gene>
    <name evidence="14" type="ORF">A3F35_03320</name>
</gene>
<dbReference type="Proteomes" id="UP000178068">
    <property type="component" value="Unassembled WGS sequence"/>
</dbReference>
<keyword evidence="2 12" id="KW-0639">Primosome</keyword>
<comment type="catalytic activity">
    <reaction evidence="10 12">
        <text>ATP + H2O = ADP + phosphate + H(+)</text>
        <dbReference type="Rhea" id="RHEA:13065"/>
        <dbReference type="ChEBI" id="CHEBI:15377"/>
        <dbReference type="ChEBI" id="CHEBI:15378"/>
        <dbReference type="ChEBI" id="CHEBI:30616"/>
        <dbReference type="ChEBI" id="CHEBI:43474"/>
        <dbReference type="ChEBI" id="CHEBI:456216"/>
        <dbReference type="EC" id="5.6.2.3"/>
    </reaction>
</comment>
<keyword evidence="9" id="KW-0413">Isomerase</keyword>
<comment type="caution">
    <text evidence="14">The sequence shown here is derived from an EMBL/GenBank/DDBJ whole genome shotgun (WGS) entry which is preliminary data.</text>
</comment>
<keyword evidence="6 12" id="KW-0347">Helicase</keyword>
<dbReference type="GO" id="GO:0005524">
    <property type="term" value="F:ATP binding"/>
    <property type="evidence" value="ECO:0007669"/>
    <property type="project" value="UniProtKB-UniRule"/>
</dbReference>
<evidence type="ECO:0000313" key="14">
    <source>
        <dbReference type="EMBL" id="OGY30111.1"/>
    </source>
</evidence>
<dbReference type="CDD" id="cd00984">
    <property type="entry name" value="DnaB_C"/>
    <property type="match status" value="1"/>
</dbReference>
<evidence type="ECO:0000256" key="9">
    <source>
        <dbReference type="ARBA" id="ARBA00023235"/>
    </source>
</evidence>
<dbReference type="GO" id="GO:0005829">
    <property type="term" value="C:cytosol"/>
    <property type="evidence" value="ECO:0007669"/>
    <property type="project" value="TreeGrafter"/>
</dbReference>
<dbReference type="STRING" id="1802603.A3F35_03320"/>
<dbReference type="GO" id="GO:0006269">
    <property type="term" value="P:DNA replication, synthesis of primer"/>
    <property type="evidence" value="ECO:0007669"/>
    <property type="project" value="UniProtKB-UniRule"/>
</dbReference>
<keyword evidence="8 12" id="KW-0238">DNA-binding</keyword>
<dbReference type="SUPFAM" id="SSF52540">
    <property type="entry name" value="P-loop containing nucleoside triphosphate hydrolases"/>
    <property type="match status" value="1"/>
</dbReference>
<dbReference type="NCBIfam" id="NF004384">
    <property type="entry name" value="PRK05748.1"/>
    <property type="match status" value="1"/>
</dbReference>
<dbReference type="InterPro" id="IPR027417">
    <property type="entry name" value="P-loop_NTPase"/>
</dbReference>
<evidence type="ECO:0000256" key="8">
    <source>
        <dbReference type="ARBA" id="ARBA00023125"/>
    </source>
</evidence>
<keyword evidence="5 12" id="KW-0378">Hydrolase</keyword>
<dbReference type="InterPro" id="IPR016136">
    <property type="entry name" value="DNA_helicase_N/primase_C"/>
</dbReference>
<dbReference type="InterPro" id="IPR003593">
    <property type="entry name" value="AAA+_ATPase"/>
</dbReference>
<dbReference type="GO" id="GO:0003677">
    <property type="term" value="F:DNA binding"/>
    <property type="evidence" value="ECO:0007669"/>
    <property type="project" value="UniProtKB-UniRule"/>
</dbReference>
<dbReference type="Gene3D" id="1.10.860.10">
    <property type="entry name" value="DNAb Helicase, Chain A"/>
    <property type="match status" value="1"/>
</dbReference>
<accession>A0A1G1WRB8</accession>